<evidence type="ECO:0000256" key="1">
    <source>
        <dbReference type="SAM" id="SignalP"/>
    </source>
</evidence>
<feature type="domain" description="DUF5648" evidence="2">
    <location>
        <begin position="29"/>
        <end position="164"/>
    </location>
</feature>
<dbReference type="Pfam" id="PF18885">
    <property type="entry name" value="DUF5648"/>
    <property type="match status" value="2"/>
</dbReference>
<protein>
    <recommendedName>
        <fullName evidence="2">DUF5648 domain-containing protein</fullName>
    </recommendedName>
</protein>
<accession>A0A6A4H6K9</accession>
<reference evidence="3" key="1">
    <citation type="journal article" date="2019" name="Environ. Microbiol.">
        <title>Fungal ecological strategies reflected in gene transcription - a case study of two litter decomposers.</title>
        <authorList>
            <person name="Barbi F."/>
            <person name="Kohler A."/>
            <person name="Barry K."/>
            <person name="Baskaran P."/>
            <person name="Daum C."/>
            <person name="Fauchery L."/>
            <person name="Ihrmark K."/>
            <person name="Kuo A."/>
            <person name="LaButti K."/>
            <person name="Lipzen A."/>
            <person name="Morin E."/>
            <person name="Grigoriev I.V."/>
            <person name="Henrissat B."/>
            <person name="Lindahl B."/>
            <person name="Martin F."/>
        </authorList>
    </citation>
    <scope>NUCLEOTIDE SEQUENCE</scope>
    <source>
        <strain evidence="3">JB14</strain>
    </source>
</reference>
<feature type="signal peptide" evidence="1">
    <location>
        <begin position="1"/>
        <end position="20"/>
    </location>
</feature>
<feature type="chain" id="PRO_5025392156" description="DUF5648 domain-containing protein" evidence="1">
    <location>
        <begin position="21"/>
        <end position="282"/>
    </location>
</feature>
<sequence>MFSLLPTLVFLTSWLASVLTCADTSDLVPLWRAYNGGVVDHFYTTNVTEMESALTQDGYSLEGSSAYVWTTQETGTTPLYRLFNQDKNDHFYTMSNDEIAEMLSAGWAYDTTPIAGYVYPFSICGAAPIYRMFNPTAVDHFYTMDIAEGEAASGYVNQGIAGYAVLPSVDGSAVVSSPTPYLLPSTVTASSASEATTSSCATTGDAIPLLRAYSSIGTDHFYTTNSSEMSNAVAVDAYTFEGDATFLWATQETNTVPLYRMFNQNVHRPLLHHRCQRSKRRL</sequence>
<evidence type="ECO:0000313" key="4">
    <source>
        <dbReference type="Proteomes" id="UP000799118"/>
    </source>
</evidence>
<feature type="domain" description="DUF5648" evidence="2">
    <location>
        <begin position="199"/>
        <end position="267"/>
    </location>
</feature>
<dbReference type="InterPro" id="IPR043708">
    <property type="entry name" value="DUF5648"/>
</dbReference>
<evidence type="ECO:0000313" key="3">
    <source>
        <dbReference type="EMBL" id="KAE9392835.1"/>
    </source>
</evidence>
<proteinExistence type="predicted"/>
<name>A0A6A4H6K9_9AGAR</name>
<keyword evidence="1" id="KW-0732">Signal</keyword>
<dbReference type="AlphaFoldDB" id="A0A6A4H6K9"/>
<gene>
    <name evidence="3" type="ORF">BT96DRAFT_261406</name>
</gene>
<keyword evidence="4" id="KW-1185">Reference proteome</keyword>
<organism evidence="3 4">
    <name type="scientific">Gymnopus androsaceus JB14</name>
    <dbReference type="NCBI Taxonomy" id="1447944"/>
    <lineage>
        <taxon>Eukaryota</taxon>
        <taxon>Fungi</taxon>
        <taxon>Dikarya</taxon>
        <taxon>Basidiomycota</taxon>
        <taxon>Agaricomycotina</taxon>
        <taxon>Agaricomycetes</taxon>
        <taxon>Agaricomycetidae</taxon>
        <taxon>Agaricales</taxon>
        <taxon>Marasmiineae</taxon>
        <taxon>Omphalotaceae</taxon>
        <taxon>Gymnopus</taxon>
    </lineage>
</organism>
<dbReference type="EMBL" id="ML769587">
    <property type="protein sequence ID" value="KAE9392835.1"/>
    <property type="molecule type" value="Genomic_DNA"/>
</dbReference>
<evidence type="ECO:0000259" key="2">
    <source>
        <dbReference type="Pfam" id="PF18885"/>
    </source>
</evidence>
<dbReference type="OrthoDB" id="9971254at2759"/>
<dbReference type="Proteomes" id="UP000799118">
    <property type="component" value="Unassembled WGS sequence"/>
</dbReference>